<dbReference type="OrthoDB" id="386258at2759"/>
<dbReference type="Proteomes" id="UP000195521">
    <property type="component" value="Unassembled WGS sequence"/>
</dbReference>
<sequence>MKITKVHIPILILLFCILFEYLLCNDVAKKSNLLHMNATLKSLIKKDKKNVLLIVVSVMLAVLPLVLAGLGIHYKRKKPSFWDDLGYDAHGILNSTISQGVWIAKKNMTKDRIPIDKLLPRIDDIKSIIKEELEYRKLDINRYDALQIQDLCNFSLYNIRESMLSFQRNA</sequence>
<dbReference type="RefSeq" id="XP_028545312.1">
    <property type="nucleotide sequence ID" value="XM_028689511.1"/>
</dbReference>
<name>A0A1Y1JQJ2_PLAGO</name>
<reference evidence="3" key="1">
    <citation type="submission" date="2017-04" db="EMBL/GenBank/DDBJ databases">
        <title>Plasmodium gonderi genome.</title>
        <authorList>
            <person name="Arisue N."/>
            <person name="Honma H."/>
            <person name="Kawai S."/>
            <person name="Tougan T."/>
            <person name="Tanabe K."/>
            <person name="Horii T."/>
        </authorList>
    </citation>
    <scope>NUCLEOTIDE SEQUENCE [LARGE SCALE GENOMIC DNA]</scope>
    <source>
        <strain evidence="3">ATCC 30045</strain>
    </source>
</reference>
<dbReference type="GeneID" id="39749461"/>
<organism evidence="2 3">
    <name type="scientific">Plasmodium gonderi</name>
    <dbReference type="NCBI Taxonomy" id="77519"/>
    <lineage>
        <taxon>Eukaryota</taxon>
        <taxon>Sar</taxon>
        <taxon>Alveolata</taxon>
        <taxon>Apicomplexa</taxon>
        <taxon>Aconoidasida</taxon>
        <taxon>Haemosporida</taxon>
        <taxon>Plasmodiidae</taxon>
        <taxon>Plasmodium</taxon>
        <taxon>Plasmodium (Plasmodium)</taxon>
    </lineage>
</organism>
<accession>A0A1Y1JQJ2</accession>
<protein>
    <submittedName>
        <fullName evidence="2">Early transcribed membrane protein</fullName>
    </submittedName>
</protein>
<dbReference type="EMBL" id="BDQF01000013">
    <property type="protein sequence ID" value="GAW82723.1"/>
    <property type="molecule type" value="Genomic_DNA"/>
</dbReference>
<evidence type="ECO:0000313" key="3">
    <source>
        <dbReference type="Proteomes" id="UP000195521"/>
    </source>
</evidence>
<keyword evidence="1" id="KW-0812">Transmembrane</keyword>
<keyword evidence="1" id="KW-1133">Transmembrane helix</keyword>
<dbReference type="AlphaFoldDB" id="A0A1Y1JQJ2"/>
<comment type="caution">
    <text evidence="2">The sequence shown here is derived from an EMBL/GenBank/DDBJ whole genome shotgun (WGS) entry which is preliminary data.</text>
</comment>
<keyword evidence="3" id="KW-1185">Reference proteome</keyword>
<keyword evidence="1" id="KW-0472">Membrane</keyword>
<dbReference type="Pfam" id="PF09716">
    <property type="entry name" value="ETRAMP"/>
    <property type="match status" value="1"/>
</dbReference>
<feature type="transmembrane region" description="Helical" evidence="1">
    <location>
        <begin position="51"/>
        <end position="72"/>
    </location>
</feature>
<gene>
    <name evidence="2" type="ORF">PGO_127210</name>
</gene>
<evidence type="ECO:0000313" key="2">
    <source>
        <dbReference type="EMBL" id="GAW82723.1"/>
    </source>
</evidence>
<proteinExistence type="predicted"/>
<evidence type="ECO:0000256" key="1">
    <source>
        <dbReference type="SAM" id="Phobius"/>
    </source>
</evidence>
<dbReference type="OMA" id="FEPHLCN"/>